<dbReference type="RefSeq" id="WP_171535811.1">
    <property type="nucleotide sequence ID" value="NZ_JABERJ010000007.1"/>
</dbReference>
<reference evidence="3 4" key="1">
    <citation type="submission" date="2020-04" db="EMBL/GenBank/DDBJ databases">
        <title>Acinetobacter Taxon 24.</title>
        <authorList>
            <person name="Nemec A."/>
            <person name="Radolfova-Krizova L."/>
            <person name="Higgins P.G."/>
            <person name="Spanelova P."/>
        </authorList>
    </citation>
    <scope>NUCLEOTIDE SEQUENCE [LARGE SCALE GENOMIC DNA]</scope>
    <source>
        <strain evidence="3 4">ANC 5084</strain>
    </source>
</reference>
<protein>
    <submittedName>
        <fullName evidence="3">Uncharacterized protein</fullName>
    </submittedName>
</protein>
<keyword evidence="2" id="KW-0732">Signal</keyword>
<sequence>MKNLSKILLLSIAGFISTITMAAKSIPPEAQAAEEAQQAALDYANEQDHKESSSNE</sequence>
<name>A0ABX1UW04_9GAMM</name>
<evidence type="ECO:0000256" key="1">
    <source>
        <dbReference type="SAM" id="MobiDB-lite"/>
    </source>
</evidence>
<feature type="compositionally biased region" description="Basic and acidic residues" evidence="1">
    <location>
        <begin position="46"/>
        <end position="56"/>
    </location>
</feature>
<proteinExistence type="predicted"/>
<keyword evidence="4" id="KW-1185">Reference proteome</keyword>
<feature type="signal peptide" evidence="2">
    <location>
        <begin position="1"/>
        <end position="22"/>
    </location>
</feature>
<accession>A0ABX1UW04</accession>
<evidence type="ECO:0000313" key="4">
    <source>
        <dbReference type="Proteomes" id="UP000555322"/>
    </source>
</evidence>
<dbReference type="EMBL" id="JABERJ010000007">
    <property type="protein sequence ID" value="NNH25639.1"/>
    <property type="molecule type" value="Genomic_DNA"/>
</dbReference>
<feature type="chain" id="PRO_5045971769" evidence="2">
    <location>
        <begin position="23"/>
        <end position="56"/>
    </location>
</feature>
<feature type="region of interest" description="Disordered" evidence="1">
    <location>
        <begin position="30"/>
        <end position="56"/>
    </location>
</feature>
<gene>
    <name evidence="3" type="ORF">HLH15_03915</name>
</gene>
<evidence type="ECO:0000256" key="2">
    <source>
        <dbReference type="SAM" id="SignalP"/>
    </source>
</evidence>
<comment type="caution">
    <text evidence="3">The sequence shown here is derived from an EMBL/GenBank/DDBJ whole genome shotgun (WGS) entry which is preliminary data.</text>
</comment>
<feature type="compositionally biased region" description="Low complexity" evidence="1">
    <location>
        <begin position="30"/>
        <end position="40"/>
    </location>
</feature>
<organism evidence="3 4">
    <name type="scientific">Acinetobacter terrestris</name>
    <dbReference type="NCBI Taxonomy" id="2529843"/>
    <lineage>
        <taxon>Bacteria</taxon>
        <taxon>Pseudomonadati</taxon>
        <taxon>Pseudomonadota</taxon>
        <taxon>Gammaproteobacteria</taxon>
        <taxon>Moraxellales</taxon>
        <taxon>Moraxellaceae</taxon>
        <taxon>Acinetobacter</taxon>
        <taxon>Acinetobacter Taxon 24</taxon>
    </lineage>
</organism>
<evidence type="ECO:0000313" key="3">
    <source>
        <dbReference type="EMBL" id="NNH25639.1"/>
    </source>
</evidence>
<dbReference type="Proteomes" id="UP000555322">
    <property type="component" value="Unassembled WGS sequence"/>
</dbReference>